<gene>
    <name evidence="2" type="ORF">Pla144_40510</name>
</gene>
<evidence type="ECO:0000313" key="2">
    <source>
        <dbReference type="EMBL" id="TWU22591.1"/>
    </source>
</evidence>
<feature type="signal peptide" evidence="1">
    <location>
        <begin position="1"/>
        <end position="27"/>
    </location>
</feature>
<accession>A0A5C6CH37</accession>
<keyword evidence="1" id="KW-0732">Signal</keyword>
<dbReference type="Proteomes" id="UP000318437">
    <property type="component" value="Unassembled WGS sequence"/>
</dbReference>
<protein>
    <recommendedName>
        <fullName evidence="4">PEP-CTERM protein-sorting domain-containing protein</fullName>
    </recommendedName>
</protein>
<sequence length="373" mass="37291" precursor="true">MRTTSFTAAVYLACLSICATSSAQSFAGLGDLAGGSFESFAGNLSSDGSFVTGVSTSTVGGEAFLWTQGTGMVGLGMPSGSASSEGTAVSDDGGTVAGSHMPDVPFANPRAMQWTSNSAADFDPFPVGALGSSANDTSANGAVIVGSYIVELVGTMAYHWKNNVLTTIDGGGSTGLSANGEVVVGVLGDVGSSTEAFRWTAGGGVVGLGELPGGLTNSSALGVSADGQVVVGDSDSTLGLQAFRWTEATNMVGLGFLTGGSFSSATDTTADGSIVVGIASMGADSDPFIWDDSNGIRNLVDVLTNDFGLGIALTGWDLIEATAISDDGRVIIGNGINPDGNFEGWIARIPEPGTALLGVLASLGLQFARRRCS</sequence>
<name>A0A5C6CH37_9BACT</name>
<dbReference type="EMBL" id="SJPS01000007">
    <property type="protein sequence ID" value="TWU22591.1"/>
    <property type="molecule type" value="Genomic_DNA"/>
</dbReference>
<evidence type="ECO:0000313" key="3">
    <source>
        <dbReference type="Proteomes" id="UP000318437"/>
    </source>
</evidence>
<organism evidence="2 3">
    <name type="scientific">Bythopirellula polymerisocia</name>
    <dbReference type="NCBI Taxonomy" id="2528003"/>
    <lineage>
        <taxon>Bacteria</taxon>
        <taxon>Pseudomonadati</taxon>
        <taxon>Planctomycetota</taxon>
        <taxon>Planctomycetia</taxon>
        <taxon>Pirellulales</taxon>
        <taxon>Lacipirellulaceae</taxon>
        <taxon>Bythopirellula</taxon>
    </lineage>
</organism>
<feature type="chain" id="PRO_5022854619" description="PEP-CTERM protein-sorting domain-containing protein" evidence="1">
    <location>
        <begin position="28"/>
        <end position="373"/>
    </location>
</feature>
<evidence type="ECO:0000256" key="1">
    <source>
        <dbReference type="SAM" id="SignalP"/>
    </source>
</evidence>
<dbReference type="AlphaFoldDB" id="A0A5C6CH37"/>
<proteinExistence type="predicted"/>
<reference evidence="2 3" key="1">
    <citation type="submission" date="2019-02" db="EMBL/GenBank/DDBJ databases">
        <title>Deep-cultivation of Planctomycetes and their phenomic and genomic characterization uncovers novel biology.</title>
        <authorList>
            <person name="Wiegand S."/>
            <person name="Jogler M."/>
            <person name="Boedeker C."/>
            <person name="Pinto D."/>
            <person name="Vollmers J."/>
            <person name="Rivas-Marin E."/>
            <person name="Kohn T."/>
            <person name="Peeters S.H."/>
            <person name="Heuer A."/>
            <person name="Rast P."/>
            <person name="Oberbeckmann S."/>
            <person name="Bunk B."/>
            <person name="Jeske O."/>
            <person name="Meyerdierks A."/>
            <person name="Storesund J.E."/>
            <person name="Kallscheuer N."/>
            <person name="Luecker S."/>
            <person name="Lage O.M."/>
            <person name="Pohl T."/>
            <person name="Merkel B.J."/>
            <person name="Hornburger P."/>
            <person name="Mueller R.-W."/>
            <person name="Bruemmer F."/>
            <person name="Labrenz M."/>
            <person name="Spormann A.M."/>
            <person name="Op Den Camp H."/>
            <person name="Overmann J."/>
            <person name="Amann R."/>
            <person name="Jetten M.S.M."/>
            <person name="Mascher T."/>
            <person name="Medema M.H."/>
            <person name="Devos D.P."/>
            <person name="Kaster A.-K."/>
            <person name="Ovreas L."/>
            <person name="Rohde M."/>
            <person name="Galperin M.Y."/>
            <person name="Jogler C."/>
        </authorList>
    </citation>
    <scope>NUCLEOTIDE SEQUENCE [LARGE SCALE GENOMIC DNA]</scope>
    <source>
        <strain evidence="2 3">Pla144</strain>
    </source>
</reference>
<dbReference type="NCBIfam" id="TIGR02913">
    <property type="entry name" value="HAF_rpt"/>
    <property type="match status" value="1"/>
</dbReference>
<keyword evidence="3" id="KW-1185">Reference proteome</keyword>
<dbReference type="OrthoDB" id="285621at2"/>
<dbReference type="RefSeq" id="WP_146452360.1">
    <property type="nucleotide sequence ID" value="NZ_SJPS01000007.1"/>
</dbReference>
<dbReference type="InterPro" id="IPR014262">
    <property type="entry name" value="HAF_rpt"/>
</dbReference>
<evidence type="ECO:0008006" key="4">
    <source>
        <dbReference type="Google" id="ProtNLM"/>
    </source>
</evidence>
<comment type="caution">
    <text evidence="2">The sequence shown here is derived from an EMBL/GenBank/DDBJ whole genome shotgun (WGS) entry which is preliminary data.</text>
</comment>